<accession>A0A0U5G4P4</accession>
<protein>
    <recommendedName>
        <fullName evidence="4">Secreted protein</fullName>
    </recommendedName>
</protein>
<dbReference type="Proteomes" id="UP000054771">
    <property type="component" value="Unassembled WGS sequence"/>
</dbReference>
<evidence type="ECO:0000313" key="3">
    <source>
        <dbReference type="Proteomes" id="UP000054771"/>
    </source>
</evidence>
<evidence type="ECO:0000313" key="2">
    <source>
        <dbReference type="EMBL" id="CEL05885.1"/>
    </source>
</evidence>
<proteinExistence type="predicted"/>
<feature type="chain" id="PRO_5006857526" description="Secreted protein" evidence="1">
    <location>
        <begin position="22"/>
        <end position="189"/>
    </location>
</feature>
<dbReference type="PANTHER" id="PTHR35605:SF1">
    <property type="entry name" value="ECP2 EFFECTOR PROTEIN DOMAIN-CONTAINING PROTEIN-RELATED"/>
    <property type="match status" value="1"/>
</dbReference>
<evidence type="ECO:0000256" key="1">
    <source>
        <dbReference type="SAM" id="SignalP"/>
    </source>
</evidence>
<feature type="signal peptide" evidence="1">
    <location>
        <begin position="1"/>
        <end position="21"/>
    </location>
</feature>
<dbReference type="AlphaFoldDB" id="A0A0U5G4P4"/>
<evidence type="ECO:0008006" key="4">
    <source>
        <dbReference type="Google" id="ProtNLM"/>
    </source>
</evidence>
<name>A0A0U5G4P4_ASPCI</name>
<dbReference type="OrthoDB" id="3552888at2759"/>
<sequence length="189" mass="20640">MRVFTMLLATLVTLFAAIAFALPTEPADEVPAIINNDPKSSIPIDQVGFDIGVDFMGREINPDLANSTEWAKMAKKESLTCNPSGIQIASRDAFIDGIKFLKKHGDKTSLEDGRCKWANCASPGAAIWWCNIAGKEIKNSHKTIAKKAQKVVDSCKDEGTDPWGNKALSGILEVNGIWKVMLMRDSKLC</sequence>
<organism evidence="2 3">
    <name type="scientific">Aspergillus calidoustus</name>
    <dbReference type="NCBI Taxonomy" id="454130"/>
    <lineage>
        <taxon>Eukaryota</taxon>
        <taxon>Fungi</taxon>
        <taxon>Dikarya</taxon>
        <taxon>Ascomycota</taxon>
        <taxon>Pezizomycotina</taxon>
        <taxon>Eurotiomycetes</taxon>
        <taxon>Eurotiomycetidae</taxon>
        <taxon>Eurotiales</taxon>
        <taxon>Aspergillaceae</taxon>
        <taxon>Aspergillus</taxon>
        <taxon>Aspergillus subgen. Nidulantes</taxon>
    </lineage>
</organism>
<dbReference type="PANTHER" id="PTHR35605">
    <property type="entry name" value="ECP2 EFFECTOR PROTEIN DOMAIN-CONTAINING PROTEIN-RELATED"/>
    <property type="match status" value="1"/>
</dbReference>
<dbReference type="EMBL" id="CDMC01000005">
    <property type="protein sequence ID" value="CEL05885.1"/>
    <property type="molecule type" value="Genomic_DNA"/>
</dbReference>
<keyword evidence="3" id="KW-1185">Reference proteome</keyword>
<keyword evidence="1" id="KW-0732">Signal</keyword>
<gene>
    <name evidence="2" type="ORF">ASPCAL06997</name>
</gene>
<reference evidence="3" key="1">
    <citation type="journal article" date="2016" name="Genome Announc.">
        <title>Draft genome sequences of fungus Aspergillus calidoustus.</title>
        <authorList>
            <person name="Horn F."/>
            <person name="Linde J."/>
            <person name="Mattern D.J."/>
            <person name="Walther G."/>
            <person name="Guthke R."/>
            <person name="Scherlach K."/>
            <person name="Martin K."/>
            <person name="Brakhage A.A."/>
            <person name="Petzke L."/>
            <person name="Valiante V."/>
        </authorList>
    </citation>
    <scope>NUCLEOTIDE SEQUENCE [LARGE SCALE GENOMIC DNA]</scope>
    <source>
        <strain evidence="3">SF006504</strain>
    </source>
</reference>